<dbReference type="SUPFAM" id="SSF55424">
    <property type="entry name" value="FAD/NAD-linked reductases, dimerisation (C-terminal) domain"/>
    <property type="match status" value="1"/>
</dbReference>
<dbReference type="InterPro" id="IPR023753">
    <property type="entry name" value="FAD/NAD-binding_dom"/>
</dbReference>
<evidence type="ECO:0000256" key="3">
    <source>
        <dbReference type="ARBA" id="ARBA00022827"/>
    </source>
</evidence>
<feature type="domain" description="Reductase C-terminal" evidence="7">
    <location>
        <begin position="370"/>
        <end position="454"/>
    </location>
</feature>
<evidence type="ECO:0008006" key="10">
    <source>
        <dbReference type="Google" id="ProtNLM"/>
    </source>
</evidence>
<dbReference type="GO" id="GO:0016651">
    <property type="term" value="F:oxidoreductase activity, acting on NAD(P)H"/>
    <property type="evidence" value="ECO:0007669"/>
    <property type="project" value="TreeGrafter"/>
</dbReference>
<name>A0A6H9WN01_9MICO</name>
<dbReference type="PRINTS" id="PR00411">
    <property type="entry name" value="PNDRDTASEI"/>
</dbReference>
<keyword evidence="2" id="KW-0285">Flavoprotein</keyword>
<gene>
    <name evidence="8" type="ORF">F8O04_04120</name>
</gene>
<feature type="region of interest" description="Disordered" evidence="5">
    <location>
        <begin position="1"/>
        <end position="45"/>
    </location>
</feature>
<accession>A0A6H9WN01</accession>
<dbReference type="EMBL" id="WBJY01000001">
    <property type="protein sequence ID" value="KAB1649458.1"/>
    <property type="molecule type" value="Genomic_DNA"/>
</dbReference>
<dbReference type="GO" id="GO:0005737">
    <property type="term" value="C:cytoplasm"/>
    <property type="evidence" value="ECO:0007669"/>
    <property type="project" value="TreeGrafter"/>
</dbReference>
<evidence type="ECO:0000313" key="9">
    <source>
        <dbReference type="Proteomes" id="UP000431744"/>
    </source>
</evidence>
<keyword evidence="4" id="KW-0560">Oxidoreductase</keyword>
<comment type="caution">
    <text evidence="8">The sequence shown here is derived from an EMBL/GenBank/DDBJ whole genome shotgun (WGS) entry which is preliminary data.</text>
</comment>
<dbReference type="Pfam" id="PF07992">
    <property type="entry name" value="Pyr_redox_2"/>
    <property type="match status" value="1"/>
</dbReference>
<dbReference type="InterPro" id="IPR050446">
    <property type="entry name" value="FAD-oxidoreductase/Apoptosis"/>
</dbReference>
<evidence type="ECO:0000256" key="4">
    <source>
        <dbReference type="ARBA" id="ARBA00023002"/>
    </source>
</evidence>
<evidence type="ECO:0000313" key="8">
    <source>
        <dbReference type="EMBL" id="KAB1649458.1"/>
    </source>
</evidence>
<evidence type="ECO:0000259" key="6">
    <source>
        <dbReference type="Pfam" id="PF07992"/>
    </source>
</evidence>
<evidence type="ECO:0000256" key="1">
    <source>
        <dbReference type="ARBA" id="ARBA00001974"/>
    </source>
</evidence>
<dbReference type="InterPro" id="IPR036188">
    <property type="entry name" value="FAD/NAD-bd_sf"/>
</dbReference>
<feature type="compositionally biased region" description="Low complexity" evidence="5">
    <location>
        <begin position="10"/>
        <end position="21"/>
    </location>
</feature>
<dbReference type="Proteomes" id="UP000431744">
    <property type="component" value="Unassembled WGS sequence"/>
</dbReference>
<protein>
    <recommendedName>
        <fullName evidence="10">FAD-dependent oxidoreductase</fullName>
    </recommendedName>
</protein>
<dbReference type="SUPFAM" id="SSF51905">
    <property type="entry name" value="FAD/NAD(P)-binding domain"/>
    <property type="match status" value="1"/>
</dbReference>
<reference evidence="8 9" key="1">
    <citation type="submission" date="2019-09" db="EMBL/GenBank/DDBJ databases">
        <title>Phylogeny of genus Pseudoclavibacter and closely related genus.</title>
        <authorList>
            <person name="Li Y."/>
        </authorList>
    </citation>
    <scope>NUCLEOTIDE SEQUENCE [LARGE SCALE GENOMIC DNA]</scope>
    <source>
        <strain evidence="8 9">EGI 60007</strain>
    </source>
</reference>
<dbReference type="Pfam" id="PF14759">
    <property type="entry name" value="Reductase_C"/>
    <property type="match status" value="1"/>
</dbReference>
<keyword evidence="9" id="KW-1185">Reference proteome</keyword>
<dbReference type="InterPro" id="IPR028202">
    <property type="entry name" value="Reductase_C"/>
</dbReference>
<dbReference type="Gene3D" id="3.30.390.30">
    <property type="match status" value="1"/>
</dbReference>
<dbReference type="InterPro" id="IPR016156">
    <property type="entry name" value="FAD/NAD-linked_Rdtase_dimer_sf"/>
</dbReference>
<dbReference type="PANTHER" id="PTHR43557">
    <property type="entry name" value="APOPTOSIS-INDUCING FACTOR 1"/>
    <property type="match status" value="1"/>
</dbReference>
<evidence type="ECO:0000256" key="5">
    <source>
        <dbReference type="SAM" id="MobiDB-lite"/>
    </source>
</evidence>
<feature type="domain" description="FAD/NAD(P)-binding" evidence="6">
    <location>
        <begin position="52"/>
        <end position="330"/>
    </location>
</feature>
<dbReference type="OrthoDB" id="1145at2"/>
<comment type="cofactor">
    <cofactor evidence="1">
        <name>FAD</name>
        <dbReference type="ChEBI" id="CHEBI:57692"/>
    </cofactor>
</comment>
<keyword evidence="3" id="KW-0274">FAD</keyword>
<dbReference type="PANTHER" id="PTHR43557:SF2">
    <property type="entry name" value="RIESKE DOMAIN-CONTAINING PROTEIN-RELATED"/>
    <property type="match status" value="1"/>
</dbReference>
<proteinExistence type="predicted"/>
<evidence type="ECO:0000256" key="2">
    <source>
        <dbReference type="ARBA" id="ARBA00022630"/>
    </source>
</evidence>
<organism evidence="8 9">
    <name type="scientific">Pseudoclavibacter endophyticus</name>
    <dbReference type="NCBI Taxonomy" id="1778590"/>
    <lineage>
        <taxon>Bacteria</taxon>
        <taxon>Bacillati</taxon>
        <taxon>Actinomycetota</taxon>
        <taxon>Actinomycetes</taxon>
        <taxon>Micrococcales</taxon>
        <taxon>Microbacteriaceae</taxon>
        <taxon>Pseudoclavibacter</taxon>
    </lineage>
</organism>
<sequence length="458" mass="46798">MPPARLELLPAGRQGPRSAGAPRRRRTSGDHRRRPHPPHPRPITSRVTAAASVVIVGGGIAGVTTARQLRAGGFGGSIRIVESEPLCYDRPPLSKAAFVEGASLASLAFATADEYAGQDIEVVADVRATGIEAPGGATGSVTLSDGRVLEAEAIVLATGAQARSPSFPGGDLPIVGVLRGYRDAVRLRAAVSPGARVLVVGAGFIGAELTSGLVELGAQVVLVDRNPVPGSRVLGGTLAGYLHGMHAAHGVDVRVGSVVDAAVEGVRVRARLDDGSSIAVDAVVVGAGIAIDTSLAASAGAEIDDAIIVDGAGRTSVAGVWAAGDATRRRGPDGSVAAPIGHWEAAELDGRAVAADILSASQPTLRGAGWYWSDRYGIHLEVTGRLVGEGTEVVRWAEPGRPAAVFRLDGAALVGAASIDDSNAVRASRRLIDQRIPLTAAQLADPAVSLRDLLRKAR</sequence>
<dbReference type="PRINTS" id="PR00368">
    <property type="entry name" value="FADPNR"/>
</dbReference>
<dbReference type="AlphaFoldDB" id="A0A6H9WN01"/>
<feature type="compositionally biased region" description="Basic residues" evidence="5">
    <location>
        <begin position="22"/>
        <end position="39"/>
    </location>
</feature>
<evidence type="ECO:0000259" key="7">
    <source>
        <dbReference type="Pfam" id="PF14759"/>
    </source>
</evidence>
<dbReference type="Gene3D" id="3.50.50.60">
    <property type="entry name" value="FAD/NAD(P)-binding domain"/>
    <property type="match status" value="2"/>
</dbReference>